<dbReference type="EC" id="2.7.1.23" evidence="5"/>
<comment type="catalytic activity">
    <reaction evidence="5">
        <text>NAD(+) + ATP = ADP + NADP(+) + H(+)</text>
        <dbReference type="Rhea" id="RHEA:18629"/>
        <dbReference type="ChEBI" id="CHEBI:15378"/>
        <dbReference type="ChEBI" id="CHEBI:30616"/>
        <dbReference type="ChEBI" id="CHEBI:57540"/>
        <dbReference type="ChEBI" id="CHEBI:58349"/>
        <dbReference type="ChEBI" id="CHEBI:456216"/>
        <dbReference type="EC" id="2.7.1.23"/>
    </reaction>
</comment>
<dbReference type="HAMAP" id="MF_00361">
    <property type="entry name" value="NAD_kinase"/>
    <property type="match status" value="1"/>
</dbReference>
<dbReference type="Proteomes" id="UP000594121">
    <property type="component" value="Chromosome"/>
</dbReference>
<dbReference type="PANTHER" id="PTHR20275:SF0">
    <property type="entry name" value="NAD KINASE"/>
    <property type="match status" value="1"/>
</dbReference>
<comment type="similarity">
    <text evidence="5">Belongs to the NAD kinase family.</text>
</comment>
<dbReference type="AlphaFoldDB" id="A0A7L9FFM2"/>
<dbReference type="GO" id="GO:0006741">
    <property type="term" value="P:NADP+ biosynthetic process"/>
    <property type="evidence" value="ECO:0007669"/>
    <property type="project" value="UniProtKB-UniRule"/>
</dbReference>
<dbReference type="EMBL" id="CP062310">
    <property type="protein sequence ID" value="QOJ78162.1"/>
    <property type="molecule type" value="Genomic_DNA"/>
</dbReference>
<organism evidence="6 7">
    <name type="scientific">Infirmifilum lucidum</name>
    <dbReference type="NCBI Taxonomy" id="2776706"/>
    <lineage>
        <taxon>Archaea</taxon>
        <taxon>Thermoproteota</taxon>
        <taxon>Thermoprotei</taxon>
        <taxon>Thermofilales</taxon>
        <taxon>Thermofilaceae</taxon>
        <taxon>Infirmifilum</taxon>
    </lineage>
</organism>
<feature type="binding site" evidence="5">
    <location>
        <begin position="64"/>
        <end position="65"/>
    </location>
    <ligand>
        <name>NAD(+)</name>
        <dbReference type="ChEBI" id="CHEBI:57540"/>
    </ligand>
</feature>
<feature type="binding site" evidence="5">
    <location>
        <begin position="173"/>
        <end position="178"/>
    </location>
    <ligand>
        <name>NAD(+)</name>
        <dbReference type="ChEBI" id="CHEBI:57540"/>
    </ligand>
</feature>
<comment type="subcellular location">
    <subcellularLocation>
        <location evidence="5">Cytoplasm</location>
    </subcellularLocation>
</comment>
<comment type="function">
    <text evidence="5">Involved in the regulation of the intracellular balance of NAD and NADP, and is a key enzyme in the biosynthesis of NADP. Catalyzes specifically the phosphorylation on 2'-hydroxyl of the adenosine moiety of NAD to yield NADP.</text>
</comment>
<keyword evidence="7" id="KW-1185">Reference proteome</keyword>
<dbReference type="KEGG" id="thel:IG193_05100"/>
<dbReference type="InParanoid" id="A0A7L9FFM2"/>
<evidence type="ECO:0000256" key="5">
    <source>
        <dbReference type="HAMAP-Rule" id="MF_00361"/>
    </source>
</evidence>
<dbReference type="Gene3D" id="3.40.50.10330">
    <property type="entry name" value="Probable inorganic polyphosphate/atp-NAD kinase, domain 1"/>
    <property type="match status" value="1"/>
</dbReference>
<feature type="binding site" evidence="5">
    <location>
        <begin position="133"/>
        <end position="134"/>
    </location>
    <ligand>
        <name>NAD(+)</name>
        <dbReference type="ChEBI" id="CHEBI:57540"/>
    </ligand>
</feature>
<dbReference type="GeneID" id="59149250"/>
<dbReference type="GO" id="GO:0019674">
    <property type="term" value="P:NAD+ metabolic process"/>
    <property type="evidence" value="ECO:0007669"/>
    <property type="project" value="InterPro"/>
</dbReference>
<evidence type="ECO:0000256" key="1">
    <source>
        <dbReference type="ARBA" id="ARBA00022679"/>
    </source>
</evidence>
<keyword evidence="3 5" id="KW-0521">NADP</keyword>
<evidence type="ECO:0000256" key="3">
    <source>
        <dbReference type="ARBA" id="ARBA00022857"/>
    </source>
</evidence>
<evidence type="ECO:0000313" key="6">
    <source>
        <dbReference type="EMBL" id="QOJ78162.1"/>
    </source>
</evidence>
<feature type="binding site" evidence="5">
    <location>
        <position position="69"/>
    </location>
    <ligand>
        <name>NAD(+)</name>
        <dbReference type="ChEBI" id="CHEBI:57540"/>
    </ligand>
</feature>
<dbReference type="Gene3D" id="2.60.200.30">
    <property type="entry name" value="Probable inorganic polyphosphate/atp-NAD kinase, domain 2"/>
    <property type="match status" value="1"/>
</dbReference>
<dbReference type="Pfam" id="PF01513">
    <property type="entry name" value="NAD_kinase"/>
    <property type="match status" value="1"/>
</dbReference>
<keyword evidence="1 5" id="KW-0808">Transferase</keyword>
<dbReference type="InterPro" id="IPR017437">
    <property type="entry name" value="ATP-NAD_kinase_PpnK-typ_C"/>
</dbReference>
<feature type="binding site" evidence="5">
    <location>
        <position position="170"/>
    </location>
    <ligand>
        <name>NAD(+)</name>
        <dbReference type="ChEBI" id="CHEBI:57540"/>
    </ligand>
</feature>
<dbReference type="Pfam" id="PF20143">
    <property type="entry name" value="NAD_kinase_C"/>
    <property type="match status" value="1"/>
</dbReference>
<dbReference type="InterPro" id="IPR002504">
    <property type="entry name" value="NADK"/>
</dbReference>
<feature type="binding site" evidence="5">
    <location>
        <position position="162"/>
    </location>
    <ligand>
        <name>NAD(+)</name>
        <dbReference type="ChEBI" id="CHEBI:57540"/>
    </ligand>
</feature>
<evidence type="ECO:0000256" key="4">
    <source>
        <dbReference type="ARBA" id="ARBA00023027"/>
    </source>
</evidence>
<dbReference type="FunCoup" id="A0A7L9FFM2">
    <property type="interactions" value="68"/>
</dbReference>
<keyword evidence="4 5" id="KW-0520">NAD</keyword>
<dbReference type="SUPFAM" id="SSF111331">
    <property type="entry name" value="NAD kinase/diacylglycerol kinase-like"/>
    <property type="match status" value="1"/>
</dbReference>
<comment type="caution">
    <text evidence="5">Lacks conserved residue(s) required for the propagation of feature annotation.</text>
</comment>
<feature type="binding site" evidence="5">
    <location>
        <position position="143"/>
    </location>
    <ligand>
        <name>NAD(+)</name>
        <dbReference type="ChEBI" id="CHEBI:57540"/>
    </ligand>
</feature>
<dbReference type="GO" id="GO:0046872">
    <property type="term" value="F:metal ion binding"/>
    <property type="evidence" value="ECO:0007669"/>
    <property type="project" value="UniProtKB-UniRule"/>
</dbReference>
<keyword evidence="2 5" id="KW-0418">Kinase</keyword>
<dbReference type="PANTHER" id="PTHR20275">
    <property type="entry name" value="NAD KINASE"/>
    <property type="match status" value="1"/>
</dbReference>
<protein>
    <recommendedName>
        <fullName evidence="5">NAD kinase</fullName>
        <ecNumber evidence="5">2.7.1.23</ecNumber>
    </recommendedName>
    <alternativeName>
        <fullName evidence="5">ATP-dependent NAD kinase</fullName>
    </alternativeName>
</protein>
<feature type="binding site" evidence="5">
    <location>
        <position position="160"/>
    </location>
    <ligand>
        <name>NAD(+)</name>
        <dbReference type="ChEBI" id="CHEBI:57540"/>
    </ligand>
</feature>
<dbReference type="InterPro" id="IPR016064">
    <property type="entry name" value="NAD/diacylglycerol_kinase_sf"/>
</dbReference>
<evidence type="ECO:0000313" key="7">
    <source>
        <dbReference type="Proteomes" id="UP000594121"/>
    </source>
</evidence>
<evidence type="ECO:0000256" key="2">
    <source>
        <dbReference type="ARBA" id="ARBA00022777"/>
    </source>
</evidence>
<keyword evidence="5" id="KW-0963">Cytoplasm</keyword>
<comment type="cofactor">
    <cofactor evidence="5">
        <name>a divalent metal cation</name>
        <dbReference type="ChEBI" id="CHEBI:60240"/>
    </cofactor>
</comment>
<name>A0A7L9FFM2_9CREN</name>
<dbReference type="GO" id="GO:0005524">
    <property type="term" value="F:ATP binding"/>
    <property type="evidence" value="ECO:0007669"/>
    <property type="project" value="UniProtKB-KW"/>
</dbReference>
<dbReference type="GO" id="GO:0003951">
    <property type="term" value="F:NAD+ kinase activity"/>
    <property type="evidence" value="ECO:0007669"/>
    <property type="project" value="UniProtKB-UniRule"/>
</dbReference>
<reference evidence="6 7" key="1">
    <citation type="submission" date="2020-10" db="EMBL/GenBank/DDBJ databases">
        <title>Thermofilum lucidum 3507LT sp. nov. a novel member of Thermofilaceae family isolated from Chile hot spring, and proposal of description order Thermofilales.</title>
        <authorList>
            <person name="Zayulina K.S."/>
            <person name="Elcheninov A.G."/>
            <person name="Toshchakov S.V."/>
            <person name="Kublanov I.V."/>
        </authorList>
    </citation>
    <scope>NUCLEOTIDE SEQUENCE [LARGE SCALE GENOMIC DNA]</scope>
    <source>
        <strain evidence="6 7">3507LT</strain>
    </source>
</reference>
<keyword evidence="5" id="KW-0067">ATP-binding</keyword>
<accession>A0A7L9FFM2</accession>
<proteinExistence type="inferred from homology"/>
<feature type="active site" description="Proton acceptor" evidence="5">
    <location>
        <position position="64"/>
    </location>
</feature>
<dbReference type="InterPro" id="IPR017438">
    <property type="entry name" value="ATP-NAD_kinase_N"/>
</dbReference>
<keyword evidence="5" id="KW-0547">Nucleotide-binding</keyword>
<sequence>MKIWLRSRSADSELLTWVRKIVSYLTENGVEVLVDPILGHFLRLESMSESEAYKADFAVIIGGDGTLLRTVQKSGGRLPPIVGFTTNSVGYLLLHNVADYESVFTQLFNGNYELEDVQLGEFESKELRAVFLNEVAVWAHTGKLIELEVAVGGEKLYHLRADGVIVSTPAGSTGHALSYGAPVVTALGIPVLEVVFVGALSPLIRPLITYNTPIEIQVMTWPSMLVVDGHVTLSLEYSSMLVVKPSGKTLRFVSVKGYRRKFSDRLRYRLLDRGLSSIL</sequence>
<dbReference type="RefSeq" id="WP_192818134.1">
    <property type="nucleotide sequence ID" value="NZ_CP062310.1"/>
</dbReference>
<feature type="binding site" evidence="5">
    <location>
        <position position="197"/>
    </location>
    <ligand>
        <name>NAD(+)</name>
        <dbReference type="ChEBI" id="CHEBI:57540"/>
    </ligand>
</feature>
<dbReference type="GO" id="GO:0005737">
    <property type="term" value="C:cytoplasm"/>
    <property type="evidence" value="ECO:0007669"/>
    <property type="project" value="UniProtKB-SubCell"/>
</dbReference>
<gene>
    <name evidence="5" type="primary">nadK</name>
    <name evidence="6" type="ORF">IG193_05100</name>
</gene>